<dbReference type="EMBL" id="ADVR01000026">
    <property type="protein sequence ID" value="EFO81110.1"/>
    <property type="molecule type" value="Genomic_DNA"/>
</dbReference>
<comment type="caution">
    <text evidence="3">The sequence shown here is derived from an EMBL/GenBank/DDBJ whole genome shotgun (WGS) entry which is preliminary data.</text>
</comment>
<feature type="signal peptide" evidence="2">
    <location>
        <begin position="1"/>
        <end position="17"/>
    </location>
</feature>
<proteinExistence type="predicted"/>
<dbReference type="eggNOG" id="ENOG5033B9X">
    <property type="taxonomic scope" value="Bacteria"/>
</dbReference>
<sequence>MILLTLALTACGTTPQASLPTVAPIPTATASPLPPTAVPTETAVPPPPPTAAPTQTTIPTPPPPPAPTQPPQRPLPTDLPRITPPAPATVGEVPADLLNTLIADAAQRSGVDAAAITLLRGAAVEWNDSALGCPQPDMAYLQVITPGYQVILQAGQQTYDYHTDTRGYFILCTR</sequence>
<dbReference type="HOGENOM" id="CLU_1371327_0_0_0"/>
<feature type="compositionally biased region" description="Pro residues" evidence="1">
    <location>
        <begin position="59"/>
        <end position="74"/>
    </location>
</feature>
<dbReference type="Proteomes" id="UP000054010">
    <property type="component" value="Unassembled WGS sequence"/>
</dbReference>
<protein>
    <submittedName>
        <fullName evidence="3">FHA domain-containing protein</fullName>
    </submittedName>
</protein>
<organism evidence="3 4">
    <name type="scientific">Oscillochloris trichoides DG-6</name>
    <dbReference type="NCBI Taxonomy" id="765420"/>
    <lineage>
        <taxon>Bacteria</taxon>
        <taxon>Bacillati</taxon>
        <taxon>Chloroflexota</taxon>
        <taxon>Chloroflexia</taxon>
        <taxon>Chloroflexales</taxon>
        <taxon>Chloroflexineae</taxon>
        <taxon>Oscillochloridaceae</taxon>
        <taxon>Oscillochloris</taxon>
    </lineage>
</organism>
<evidence type="ECO:0000256" key="2">
    <source>
        <dbReference type="SAM" id="SignalP"/>
    </source>
</evidence>
<accession>E1ICI2</accession>
<evidence type="ECO:0000256" key="1">
    <source>
        <dbReference type="SAM" id="MobiDB-lite"/>
    </source>
</evidence>
<name>E1ICI2_9CHLR</name>
<feature type="region of interest" description="Disordered" evidence="1">
    <location>
        <begin position="28"/>
        <end position="90"/>
    </location>
</feature>
<feature type="chain" id="PRO_5003146810" evidence="2">
    <location>
        <begin position="18"/>
        <end position="174"/>
    </location>
</feature>
<keyword evidence="2" id="KW-0732">Signal</keyword>
<dbReference type="AlphaFoldDB" id="E1ICI2"/>
<reference evidence="3 4" key="1">
    <citation type="journal article" date="2011" name="J. Bacteriol.">
        <title>Draft genome sequence of the anoxygenic filamentous phototrophic bacterium Oscillochloris trichoides subsp. DG-6.</title>
        <authorList>
            <person name="Kuznetsov B.B."/>
            <person name="Ivanovsky R.N."/>
            <person name="Keppen O.I."/>
            <person name="Sukhacheva M.V."/>
            <person name="Bumazhkin B.K."/>
            <person name="Patutina E.O."/>
            <person name="Beletsky A.V."/>
            <person name="Mardanov A.V."/>
            <person name="Baslerov R.V."/>
            <person name="Panteleeva A.N."/>
            <person name="Kolganova T.V."/>
            <person name="Ravin N.V."/>
            <person name="Skryabin K.G."/>
        </authorList>
    </citation>
    <scope>NUCLEOTIDE SEQUENCE [LARGE SCALE GENOMIC DNA]</scope>
    <source>
        <strain evidence="3 4">DG-6</strain>
    </source>
</reference>
<evidence type="ECO:0000313" key="3">
    <source>
        <dbReference type="EMBL" id="EFO81110.1"/>
    </source>
</evidence>
<dbReference type="STRING" id="765420.OSCT_1033"/>
<gene>
    <name evidence="3" type="ORF">OSCT_1033</name>
</gene>
<evidence type="ECO:0000313" key="4">
    <source>
        <dbReference type="Proteomes" id="UP000054010"/>
    </source>
</evidence>
<keyword evidence="4" id="KW-1185">Reference proteome</keyword>